<dbReference type="GO" id="GO:0009658">
    <property type="term" value="P:chloroplast organization"/>
    <property type="evidence" value="ECO:0007669"/>
    <property type="project" value="TreeGrafter"/>
</dbReference>
<accession>A0AAV1SCC4</accession>
<dbReference type="PANTHER" id="PTHR33415">
    <property type="entry name" value="PROTEIN EMBRYO DEFECTIVE 514"/>
    <property type="match status" value="1"/>
</dbReference>
<dbReference type="GO" id="GO:1901259">
    <property type="term" value="P:chloroplast rRNA processing"/>
    <property type="evidence" value="ECO:0007669"/>
    <property type="project" value="TreeGrafter"/>
</dbReference>
<dbReference type="Gene3D" id="3.10.450.40">
    <property type="match status" value="1"/>
</dbReference>
<proteinExistence type="predicted"/>
<feature type="compositionally biased region" description="Basic and acidic residues" evidence="1">
    <location>
        <begin position="60"/>
        <end position="70"/>
    </location>
</feature>
<dbReference type="InterPro" id="IPR044673">
    <property type="entry name" value="DCL-like"/>
</dbReference>
<protein>
    <submittedName>
        <fullName evidence="2">Uncharacterized protein</fullName>
    </submittedName>
</protein>
<sequence length="154" mass="17464">MAAAALLRGGPLLRLRLQHRHRFATGFLSPLRKSWCSTVESTQPEEDVSDKTSAALSLREAPRYSSRDDQNYRRWKDKEAEILRDIEPITSLTKEILHSDRYMDGEQLTTEDEKIVVEKLLAYHPNSDDKIGCGLDSIMTYNVMAGAVDIVTLL</sequence>
<keyword evidence="3" id="KW-1185">Reference proteome</keyword>
<dbReference type="Proteomes" id="UP001314170">
    <property type="component" value="Unassembled WGS sequence"/>
</dbReference>
<evidence type="ECO:0000313" key="2">
    <source>
        <dbReference type="EMBL" id="CAK7347494.1"/>
    </source>
</evidence>
<dbReference type="Pfam" id="PF11523">
    <property type="entry name" value="DUF3223"/>
    <property type="match status" value="1"/>
</dbReference>
<feature type="region of interest" description="Disordered" evidence="1">
    <location>
        <begin position="40"/>
        <end position="70"/>
    </location>
</feature>
<dbReference type="FunFam" id="3.10.450.40:FF:000034">
    <property type="entry name" value="DCL protein"/>
    <property type="match status" value="1"/>
</dbReference>
<gene>
    <name evidence="2" type="ORF">DCAF_LOCUS20181</name>
</gene>
<organism evidence="2 3">
    <name type="scientific">Dovyalis caffra</name>
    <dbReference type="NCBI Taxonomy" id="77055"/>
    <lineage>
        <taxon>Eukaryota</taxon>
        <taxon>Viridiplantae</taxon>
        <taxon>Streptophyta</taxon>
        <taxon>Embryophyta</taxon>
        <taxon>Tracheophyta</taxon>
        <taxon>Spermatophyta</taxon>
        <taxon>Magnoliopsida</taxon>
        <taxon>eudicotyledons</taxon>
        <taxon>Gunneridae</taxon>
        <taxon>Pentapetalae</taxon>
        <taxon>rosids</taxon>
        <taxon>fabids</taxon>
        <taxon>Malpighiales</taxon>
        <taxon>Salicaceae</taxon>
        <taxon>Flacourtieae</taxon>
        <taxon>Dovyalis</taxon>
    </lineage>
</organism>
<name>A0AAV1SCC4_9ROSI</name>
<comment type="caution">
    <text evidence="2">The sequence shown here is derived from an EMBL/GenBank/DDBJ whole genome shotgun (WGS) entry which is preliminary data.</text>
</comment>
<reference evidence="2 3" key="1">
    <citation type="submission" date="2024-01" db="EMBL/GenBank/DDBJ databases">
        <authorList>
            <person name="Waweru B."/>
        </authorList>
    </citation>
    <scope>NUCLEOTIDE SEQUENCE [LARGE SCALE GENOMIC DNA]</scope>
</reference>
<dbReference type="GO" id="GO:0009507">
    <property type="term" value="C:chloroplast"/>
    <property type="evidence" value="ECO:0007669"/>
    <property type="project" value="TreeGrafter"/>
</dbReference>
<dbReference type="PANTHER" id="PTHR33415:SF4">
    <property type="entry name" value="DCL PROTEIN (DUF3223)"/>
    <property type="match status" value="1"/>
</dbReference>
<dbReference type="EMBL" id="CAWUPB010001173">
    <property type="protein sequence ID" value="CAK7347494.1"/>
    <property type="molecule type" value="Genomic_DNA"/>
</dbReference>
<evidence type="ECO:0000256" key="1">
    <source>
        <dbReference type="SAM" id="MobiDB-lite"/>
    </source>
</evidence>
<dbReference type="AlphaFoldDB" id="A0AAV1SCC4"/>
<evidence type="ECO:0000313" key="3">
    <source>
        <dbReference type="Proteomes" id="UP001314170"/>
    </source>
</evidence>